<evidence type="ECO:0000256" key="3">
    <source>
        <dbReference type="SAM" id="Coils"/>
    </source>
</evidence>
<keyword evidence="3" id="KW-0175">Coiled coil</keyword>
<keyword evidence="2" id="KW-0067">ATP-binding</keyword>
<sequence>MSATRHLLTLDELSQLPHWAAEMGRKYFSGEASHFLLHHNVYDLARAKRGYVGLVTFLQQEMLGNKHIVLYNRSEGISFGSQEAERQFLATLRVANPLADTKTLTTLPRDPVPALGLIERFLYAGDQVAVIINFLETLVPAGEMTHLSSDERNLLVMFQRWLTSSRLLNSDNIVLFITENLSDVAQRFRENSRLTIIRVPYPDHAERLDYIRYELAEIAKRRNGRSEKEIEQLKADFKAKAERILREEGVDRLNEETKKFNEQLEKMKAELGNSVLGLKMQISDEQLAHLTSGLNRVHISSILKNATLSDEGLTIDLVRAKKKSIIEAECVGLIEFVTPKYGLDHVGGFEKAKAYLRNIAEVIRNGETEEAPMGILISGPVGTGKTFLAEAFAKDCGLNVVEFKNFRDKWVGSSESNLEKILNLIQTLAPIVVLIDEADATLGNRDSGGDSGVDKRIFSKIAAAMGDTDNRGRILWILMTSRPDLLPIDLKRQGRCEEHISLFYPESEADRLAIIEAMVRKNRIAHHVTDWSPITKSDLKLSGADIESILIRCRRVARQAGRKEVSPEDVRAVAQEFTPARDEVAIEYQTLVAVREATSRDMLPEAFRHLSPAEISQRIEQLRPMVR</sequence>
<dbReference type="GO" id="GO:0016887">
    <property type="term" value="F:ATP hydrolysis activity"/>
    <property type="evidence" value="ECO:0007669"/>
    <property type="project" value="InterPro"/>
</dbReference>
<dbReference type="Gene3D" id="3.40.50.300">
    <property type="entry name" value="P-loop containing nucleotide triphosphate hydrolases"/>
    <property type="match status" value="1"/>
</dbReference>
<dbReference type="STRING" id="981222.Cabther_A1659"/>
<dbReference type="KEGG" id="ctm:Cabther_A1659"/>
<dbReference type="EMBL" id="CP002514">
    <property type="protein sequence ID" value="AEP12407.1"/>
    <property type="molecule type" value="Genomic_DNA"/>
</dbReference>
<dbReference type="CDD" id="cd19481">
    <property type="entry name" value="RecA-like_protease"/>
    <property type="match status" value="1"/>
</dbReference>
<dbReference type="HOGENOM" id="CLU_437284_0_0_0"/>
<dbReference type="GO" id="GO:0005524">
    <property type="term" value="F:ATP binding"/>
    <property type="evidence" value="ECO:0007669"/>
    <property type="project" value="UniProtKB-KW"/>
</dbReference>
<accession>G2LDE7</accession>
<evidence type="ECO:0000259" key="4">
    <source>
        <dbReference type="SMART" id="SM00382"/>
    </source>
</evidence>
<evidence type="ECO:0000256" key="2">
    <source>
        <dbReference type="ARBA" id="ARBA00022840"/>
    </source>
</evidence>
<keyword evidence="1" id="KW-0547">Nucleotide-binding</keyword>
<gene>
    <name evidence="5" type="ordered locus">Cabther_A1659</name>
</gene>
<feature type="domain" description="AAA+ ATPase" evidence="4">
    <location>
        <begin position="371"/>
        <end position="506"/>
    </location>
</feature>
<dbReference type="SUPFAM" id="SSF52540">
    <property type="entry name" value="P-loop containing nucleoside triphosphate hydrolases"/>
    <property type="match status" value="1"/>
</dbReference>
<dbReference type="InterPro" id="IPR050168">
    <property type="entry name" value="AAA_ATPase_domain"/>
</dbReference>
<dbReference type="AlphaFoldDB" id="G2LDE7"/>
<reference evidence="5 6" key="1">
    <citation type="journal article" date="2012" name="Environ. Microbiol.">
        <title>Complete genome of Candidatus Chloracidobacterium thermophilum, a chlorophyll-based photoheterotroph belonging to the phylum Acidobacteria.</title>
        <authorList>
            <person name="Garcia Costas A.M."/>
            <person name="Liu Z."/>
            <person name="Tomsho L.P."/>
            <person name="Schuster S.C."/>
            <person name="Ward D.M."/>
            <person name="Bryant D.A."/>
        </authorList>
    </citation>
    <scope>NUCLEOTIDE SEQUENCE [LARGE SCALE GENOMIC DNA]</scope>
    <source>
        <strain evidence="5 6">B</strain>
    </source>
</reference>
<dbReference type="InterPro" id="IPR027417">
    <property type="entry name" value="P-loop_NTPase"/>
</dbReference>
<name>G2LDE7_CHLTF</name>
<dbReference type="PANTHER" id="PTHR23077">
    <property type="entry name" value="AAA-FAMILY ATPASE"/>
    <property type="match status" value="1"/>
</dbReference>
<dbReference type="Proteomes" id="UP000006791">
    <property type="component" value="Chromosome 1"/>
</dbReference>
<organism evidence="5 6">
    <name type="scientific">Chloracidobacterium thermophilum (strain B)</name>
    <dbReference type="NCBI Taxonomy" id="981222"/>
    <lineage>
        <taxon>Bacteria</taxon>
        <taxon>Pseudomonadati</taxon>
        <taxon>Acidobacteriota</taxon>
        <taxon>Terriglobia</taxon>
        <taxon>Terriglobales</taxon>
        <taxon>Acidobacteriaceae</taxon>
        <taxon>Chloracidobacterium</taxon>
    </lineage>
</organism>
<protein>
    <submittedName>
        <fullName evidence="5">ATPases of the AAA+ class</fullName>
    </submittedName>
</protein>
<dbReference type="InterPro" id="IPR003959">
    <property type="entry name" value="ATPase_AAA_core"/>
</dbReference>
<dbReference type="Pfam" id="PF00004">
    <property type="entry name" value="AAA"/>
    <property type="match status" value="1"/>
</dbReference>
<keyword evidence="6" id="KW-1185">Reference proteome</keyword>
<feature type="coiled-coil region" evidence="3">
    <location>
        <begin position="216"/>
        <end position="270"/>
    </location>
</feature>
<dbReference type="RefSeq" id="WP_014100144.1">
    <property type="nucleotide sequence ID" value="NC_016024.1"/>
</dbReference>
<evidence type="ECO:0000313" key="5">
    <source>
        <dbReference type="EMBL" id="AEP12407.1"/>
    </source>
</evidence>
<dbReference type="InterPro" id="IPR003593">
    <property type="entry name" value="AAA+_ATPase"/>
</dbReference>
<proteinExistence type="predicted"/>
<dbReference type="OrthoDB" id="9809379at2"/>
<dbReference type="PANTHER" id="PTHR23077:SF171">
    <property type="entry name" value="NUCLEAR VALOSIN-CONTAINING PROTEIN-LIKE"/>
    <property type="match status" value="1"/>
</dbReference>
<evidence type="ECO:0000313" key="6">
    <source>
        <dbReference type="Proteomes" id="UP000006791"/>
    </source>
</evidence>
<evidence type="ECO:0000256" key="1">
    <source>
        <dbReference type="ARBA" id="ARBA00022741"/>
    </source>
</evidence>
<dbReference type="SMART" id="SM00382">
    <property type="entry name" value="AAA"/>
    <property type="match status" value="1"/>
</dbReference>